<dbReference type="SMART" id="SM00563">
    <property type="entry name" value="PlsC"/>
    <property type="match status" value="1"/>
</dbReference>
<dbReference type="GO" id="GO:0070566">
    <property type="term" value="F:adenylyltransferase activity"/>
    <property type="evidence" value="ECO:0007669"/>
    <property type="project" value="TreeGrafter"/>
</dbReference>
<proteinExistence type="inferred from homology"/>
<dbReference type="PROSITE" id="PS50075">
    <property type="entry name" value="CARRIER"/>
    <property type="match status" value="1"/>
</dbReference>
<dbReference type="InterPro" id="IPR020845">
    <property type="entry name" value="AMP-binding_CS"/>
</dbReference>
<dbReference type="Gene3D" id="3.40.50.12780">
    <property type="entry name" value="N-terminal domain of ligase-like"/>
    <property type="match status" value="1"/>
</dbReference>
<keyword evidence="3" id="KW-0597">Phosphoprotein</keyword>
<keyword evidence="5" id="KW-0812">Transmembrane</keyword>
<dbReference type="Pfam" id="PF00501">
    <property type="entry name" value="AMP-binding"/>
    <property type="match status" value="1"/>
</dbReference>
<dbReference type="Pfam" id="PF00550">
    <property type="entry name" value="PP-binding"/>
    <property type="match status" value="1"/>
</dbReference>
<dbReference type="FunFam" id="3.40.50.12780:FF:000013">
    <property type="entry name" value="Long-chain-fatty-acid--AMP ligase FadD32"/>
    <property type="match status" value="1"/>
</dbReference>
<feature type="transmembrane region" description="Helical" evidence="5">
    <location>
        <begin position="733"/>
        <end position="754"/>
    </location>
</feature>
<evidence type="ECO:0000259" key="6">
    <source>
        <dbReference type="PROSITE" id="PS50075"/>
    </source>
</evidence>
<dbReference type="OrthoDB" id="5296889at2"/>
<evidence type="ECO:0000256" key="1">
    <source>
        <dbReference type="ARBA" id="ARBA00006432"/>
    </source>
</evidence>
<dbReference type="InterPro" id="IPR042099">
    <property type="entry name" value="ANL_N_sf"/>
</dbReference>
<dbReference type="Pfam" id="PF01553">
    <property type="entry name" value="Acyltransferase"/>
    <property type="match status" value="1"/>
</dbReference>
<dbReference type="Proteomes" id="UP000322981">
    <property type="component" value="Unassembled WGS sequence"/>
</dbReference>
<accession>A0A5M8FNY3</accession>
<comment type="caution">
    <text evidence="7">The sequence shown here is derived from an EMBL/GenBank/DDBJ whole genome shotgun (WGS) entry which is preliminary data.</text>
</comment>
<dbReference type="InterPro" id="IPR002123">
    <property type="entry name" value="Plipid/glycerol_acylTrfase"/>
</dbReference>
<dbReference type="InterPro" id="IPR020806">
    <property type="entry name" value="PKS_PP-bd"/>
</dbReference>
<evidence type="ECO:0000313" key="7">
    <source>
        <dbReference type="EMBL" id="KAA6186633.1"/>
    </source>
</evidence>
<dbReference type="Gene3D" id="1.10.1200.10">
    <property type="entry name" value="ACP-like"/>
    <property type="match status" value="1"/>
</dbReference>
<dbReference type="GO" id="GO:0031177">
    <property type="term" value="F:phosphopantetheine binding"/>
    <property type="evidence" value="ECO:0007669"/>
    <property type="project" value="InterPro"/>
</dbReference>
<dbReference type="EMBL" id="VWXX01000004">
    <property type="protein sequence ID" value="KAA6186633.1"/>
    <property type="molecule type" value="Genomic_DNA"/>
</dbReference>
<dbReference type="SUPFAM" id="SSF69593">
    <property type="entry name" value="Glycerol-3-phosphate (1)-acyltransferase"/>
    <property type="match status" value="1"/>
</dbReference>
<dbReference type="Gene3D" id="3.30.300.30">
    <property type="match status" value="1"/>
</dbReference>
<evidence type="ECO:0000256" key="4">
    <source>
        <dbReference type="ARBA" id="ARBA00022598"/>
    </source>
</evidence>
<dbReference type="InterPro" id="IPR040097">
    <property type="entry name" value="FAAL/FAAC"/>
</dbReference>
<dbReference type="InterPro" id="IPR036736">
    <property type="entry name" value="ACP-like_sf"/>
</dbReference>
<dbReference type="GO" id="GO:0005886">
    <property type="term" value="C:plasma membrane"/>
    <property type="evidence" value="ECO:0007669"/>
    <property type="project" value="TreeGrafter"/>
</dbReference>
<feature type="domain" description="Carrier" evidence="6">
    <location>
        <begin position="10"/>
        <end position="88"/>
    </location>
</feature>
<dbReference type="InterPro" id="IPR000873">
    <property type="entry name" value="AMP-dep_synth/lig_dom"/>
</dbReference>
<keyword evidence="8" id="KW-1185">Reference proteome</keyword>
<dbReference type="RefSeq" id="WP_150090849.1">
    <property type="nucleotide sequence ID" value="NZ_VWXX01000004.1"/>
</dbReference>
<evidence type="ECO:0000313" key="8">
    <source>
        <dbReference type="Proteomes" id="UP000322981"/>
    </source>
</evidence>
<dbReference type="SUPFAM" id="SSF47336">
    <property type="entry name" value="ACP-like"/>
    <property type="match status" value="1"/>
</dbReference>
<keyword evidence="5" id="KW-1133">Transmembrane helix</keyword>
<evidence type="ECO:0000256" key="3">
    <source>
        <dbReference type="ARBA" id="ARBA00022553"/>
    </source>
</evidence>
<feature type="transmembrane region" description="Helical" evidence="5">
    <location>
        <begin position="360"/>
        <end position="383"/>
    </location>
</feature>
<evidence type="ECO:0000256" key="2">
    <source>
        <dbReference type="ARBA" id="ARBA00022450"/>
    </source>
</evidence>
<gene>
    <name evidence="7" type="ORF">F2Q65_04455</name>
</gene>
<sequence length="965" mass="103705">MTVARRSVAEPLLAVLRELAQDSALGLDPDRITLDTRLETDLGLDSLGRTELIARLEQALGVRLPDEAVLAATGRDLLALAELARPTADSTSIAEAEAGAGLEDGIQADAAAESASASAASGFAPDLAPNRVRHSDAGTLAQATTLPEVLDWHLERHPERTHILLYGSDDAVRPISYARLAQGAAAVAAQLQAAGLTSGGAVALMLPTGSDYFFGFFGILHAGGIPVPIYPPARPEQLEDHLRRHAGILDNAGAQILITVPEARTVARLLRTWVPSLRTVLTLAAGPDSGQVPAAGRARSCADSVALLQYTSGSTGQPKGVILSHADLLANIRAMGAAVAVRPDDCFVSWLPLYHDMGLIGAWLGSLYFGVPLVSLSPLAFLARPRRWLQAIHDHRGTLSAAPNFAYELCLKRIRDDELTALDLSCWRRALNGAEPVSADTLARFATRFAACGLRAEAMAPVYGLAEAAVGLTFPPPQRGPRIDCIDRYHLGRAGRARPLACDDADAMQMVSCGSPLPGYRLRVVDQHGHALPERTEGRLLFQGPSATRGYYRNAEATSKLLRDGWHDTGDRAYLADGELYLTGRVKDMIIRGGRNLYPYELEQAVGNLPGVRKGCVVAFAATDPRHGSERLILVAETREREPARRETLQHTVRERATDILGLPPDEIVLAPPRAIPKTSSGKLRRGSTRERWLAGQLASAPAPPAWQFLRVAAAGLAARAGGWIRGLPSRLYAGYAWGVFLLLAPGVWLGILLLPRPAWVWALIRAGIRLLRALTLVPLEVSGRAHLPAPGASFVVAANHQSYLDAMALAEALAQPIAFVAKRELATRPLLRLPLQRLGTVFVERFDLLRSAADAGRFEAALQQTRVLGFFPEGTFREQPGLLPFRMGAFLAAANAGVPVLPVAIRGTRELMCGSRFFPRPGRASVIIGPPLQPRGRDWKAAIDLRDRTRAFIEAASGEPPSTR</sequence>
<dbReference type="InterPro" id="IPR009081">
    <property type="entry name" value="PP-bd_ACP"/>
</dbReference>
<keyword evidence="2" id="KW-0596">Phosphopantetheine</keyword>
<protein>
    <submittedName>
        <fullName evidence="7">AMP-binding protein</fullName>
    </submittedName>
</protein>
<dbReference type="GO" id="GO:0016746">
    <property type="term" value="F:acyltransferase activity"/>
    <property type="evidence" value="ECO:0007669"/>
    <property type="project" value="InterPro"/>
</dbReference>
<keyword evidence="5" id="KW-0472">Membrane</keyword>
<dbReference type="AlphaFoldDB" id="A0A5M8FNY3"/>
<reference evidence="7 8" key="1">
    <citation type="submission" date="2019-09" db="EMBL/GenBank/DDBJ databases">
        <title>Whole-genome sequence of the purple sulfur bacterium Thiohalocapsa marina DSM 19078.</title>
        <authorList>
            <person name="Kyndt J.A."/>
            <person name="Meyer T.E."/>
        </authorList>
    </citation>
    <scope>NUCLEOTIDE SEQUENCE [LARGE SCALE GENOMIC DNA]</scope>
    <source>
        <strain evidence="7 8">DSM 19078</strain>
    </source>
</reference>
<organism evidence="7 8">
    <name type="scientific">Thiohalocapsa marina</name>
    <dbReference type="NCBI Taxonomy" id="424902"/>
    <lineage>
        <taxon>Bacteria</taxon>
        <taxon>Pseudomonadati</taxon>
        <taxon>Pseudomonadota</taxon>
        <taxon>Gammaproteobacteria</taxon>
        <taxon>Chromatiales</taxon>
        <taxon>Chromatiaceae</taxon>
        <taxon>Thiohalocapsa</taxon>
    </lineage>
</organism>
<dbReference type="SMART" id="SM00823">
    <property type="entry name" value="PKS_PP"/>
    <property type="match status" value="1"/>
</dbReference>
<keyword evidence="4" id="KW-0436">Ligase</keyword>
<dbReference type="PANTHER" id="PTHR22754">
    <property type="entry name" value="DISCO-INTERACTING PROTEIN 2 DIP2 -RELATED"/>
    <property type="match status" value="1"/>
</dbReference>
<dbReference type="PROSITE" id="PS00455">
    <property type="entry name" value="AMP_BINDING"/>
    <property type="match status" value="1"/>
</dbReference>
<name>A0A5M8FNY3_9GAMM</name>
<dbReference type="PANTHER" id="PTHR22754:SF32">
    <property type="entry name" value="DISCO-INTERACTING PROTEIN 2"/>
    <property type="match status" value="1"/>
</dbReference>
<dbReference type="GO" id="GO:0071766">
    <property type="term" value="P:Actinobacterium-type cell wall biogenesis"/>
    <property type="evidence" value="ECO:0007669"/>
    <property type="project" value="UniProtKB-ARBA"/>
</dbReference>
<dbReference type="CDD" id="cd07989">
    <property type="entry name" value="LPLAT_AGPAT-like"/>
    <property type="match status" value="1"/>
</dbReference>
<dbReference type="CDD" id="cd05931">
    <property type="entry name" value="FAAL"/>
    <property type="match status" value="1"/>
</dbReference>
<dbReference type="InterPro" id="IPR045851">
    <property type="entry name" value="AMP-bd_C_sf"/>
</dbReference>
<comment type="similarity">
    <text evidence="1">Belongs to the ATP-dependent AMP-binding enzyme family.</text>
</comment>
<dbReference type="GO" id="GO:0016874">
    <property type="term" value="F:ligase activity"/>
    <property type="evidence" value="ECO:0007669"/>
    <property type="project" value="UniProtKB-KW"/>
</dbReference>
<dbReference type="SUPFAM" id="SSF56801">
    <property type="entry name" value="Acetyl-CoA synthetase-like"/>
    <property type="match status" value="1"/>
</dbReference>
<evidence type="ECO:0000256" key="5">
    <source>
        <dbReference type="SAM" id="Phobius"/>
    </source>
</evidence>
<dbReference type="GO" id="GO:0006633">
    <property type="term" value="P:fatty acid biosynthetic process"/>
    <property type="evidence" value="ECO:0007669"/>
    <property type="project" value="TreeGrafter"/>
</dbReference>